<keyword evidence="5 7" id="KW-1133">Transmembrane helix</keyword>
<dbReference type="InterPro" id="IPR035906">
    <property type="entry name" value="MetI-like_sf"/>
</dbReference>
<dbReference type="Pfam" id="PF19300">
    <property type="entry name" value="BPD_transp_1_N"/>
    <property type="match status" value="1"/>
</dbReference>
<keyword evidence="3" id="KW-1003">Cell membrane</keyword>
<dbReference type="EMBL" id="JAJFZQ010000002">
    <property type="protein sequence ID" value="MCC3264800.1"/>
    <property type="molecule type" value="Genomic_DNA"/>
</dbReference>
<evidence type="ECO:0000256" key="7">
    <source>
        <dbReference type="RuleBase" id="RU363032"/>
    </source>
</evidence>
<dbReference type="SUPFAM" id="SSF161098">
    <property type="entry name" value="MetI-like"/>
    <property type="match status" value="1"/>
</dbReference>
<organism evidence="9 10">
    <name type="scientific">Arthrobacter gengyunqii</name>
    <dbReference type="NCBI Taxonomy" id="2886940"/>
    <lineage>
        <taxon>Bacteria</taxon>
        <taxon>Bacillati</taxon>
        <taxon>Actinomycetota</taxon>
        <taxon>Actinomycetes</taxon>
        <taxon>Micrococcales</taxon>
        <taxon>Micrococcaceae</taxon>
        <taxon>Arthrobacter</taxon>
    </lineage>
</organism>
<feature type="transmembrane region" description="Helical" evidence="7">
    <location>
        <begin position="179"/>
        <end position="199"/>
    </location>
</feature>
<feature type="transmembrane region" description="Helical" evidence="7">
    <location>
        <begin position="241"/>
        <end position="263"/>
    </location>
</feature>
<dbReference type="Gene3D" id="1.10.3720.10">
    <property type="entry name" value="MetI-like"/>
    <property type="match status" value="1"/>
</dbReference>
<dbReference type="CDD" id="cd06261">
    <property type="entry name" value="TM_PBP2"/>
    <property type="match status" value="1"/>
</dbReference>
<keyword evidence="10" id="KW-1185">Reference proteome</keyword>
<dbReference type="InterPro" id="IPR000515">
    <property type="entry name" value="MetI-like"/>
</dbReference>
<comment type="caution">
    <text evidence="9">The sequence shown here is derived from an EMBL/GenBank/DDBJ whole genome shotgun (WGS) entry which is preliminary data.</text>
</comment>
<evidence type="ECO:0000256" key="1">
    <source>
        <dbReference type="ARBA" id="ARBA00004651"/>
    </source>
</evidence>
<evidence type="ECO:0000256" key="4">
    <source>
        <dbReference type="ARBA" id="ARBA00022692"/>
    </source>
</evidence>
<feature type="transmembrane region" description="Helical" evidence="7">
    <location>
        <begin position="283"/>
        <end position="302"/>
    </location>
</feature>
<dbReference type="PANTHER" id="PTHR43163">
    <property type="entry name" value="DIPEPTIDE TRANSPORT SYSTEM PERMEASE PROTEIN DPPB-RELATED"/>
    <property type="match status" value="1"/>
</dbReference>
<feature type="transmembrane region" description="Helical" evidence="7">
    <location>
        <begin position="133"/>
        <end position="159"/>
    </location>
</feature>
<dbReference type="InterPro" id="IPR045621">
    <property type="entry name" value="BPD_transp_1_N"/>
</dbReference>
<name>A0ABS8GEE7_9MICC</name>
<reference evidence="9" key="1">
    <citation type="submission" date="2021-10" db="EMBL/GenBank/DDBJ databases">
        <title>Novel species in genus Arthrobacter.</title>
        <authorList>
            <person name="Liu Y."/>
        </authorList>
    </citation>
    <scope>NUCLEOTIDE SEQUENCE</scope>
    <source>
        <strain evidence="9">Zg-Y786</strain>
    </source>
</reference>
<evidence type="ECO:0000259" key="8">
    <source>
        <dbReference type="PROSITE" id="PS50928"/>
    </source>
</evidence>
<proteinExistence type="inferred from homology"/>
<dbReference type="PROSITE" id="PS50928">
    <property type="entry name" value="ABC_TM1"/>
    <property type="match status" value="1"/>
</dbReference>
<gene>
    <name evidence="9" type="ORF">LJ752_01920</name>
</gene>
<evidence type="ECO:0000256" key="3">
    <source>
        <dbReference type="ARBA" id="ARBA00022475"/>
    </source>
</evidence>
<evidence type="ECO:0000313" key="10">
    <source>
        <dbReference type="Proteomes" id="UP001139168"/>
    </source>
</evidence>
<accession>A0ABS8GEE7</accession>
<comment type="similarity">
    <text evidence="7">Belongs to the binding-protein-dependent transport system permease family.</text>
</comment>
<feature type="transmembrane region" description="Helical" evidence="7">
    <location>
        <begin position="99"/>
        <end position="121"/>
    </location>
</feature>
<dbReference type="RefSeq" id="WP_104160958.1">
    <property type="nucleotide sequence ID" value="NZ_JAJFZQ010000002.1"/>
</dbReference>
<keyword evidence="4 7" id="KW-0812">Transmembrane</keyword>
<evidence type="ECO:0000313" key="9">
    <source>
        <dbReference type="EMBL" id="MCC3264800.1"/>
    </source>
</evidence>
<evidence type="ECO:0000256" key="5">
    <source>
        <dbReference type="ARBA" id="ARBA00022989"/>
    </source>
</evidence>
<protein>
    <submittedName>
        <fullName evidence="9">ABC transporter permease</fullName>
    </submittedName>
</protein>
<evidence type="ECO:0000256" key="6">
    <source>
        <dbReference type="ARBA" id="ARBA00023136"/>
    </source>
</evidence>
<feature type="transmembrane region" description="Helical" evidence="7">
    <location>
        <begin position="12"/>
        <end position="30"/>
    </location>
</feature>
<keyword evidence="6 7" id="KW-0472">Membrane</keyword>
<dbReference type="Proteomes" id="UP001139168">
    <property type="component" value="Unassembled WGS sequence"/>
</dbReference>
<feature type="domain" description="ABC transmembrane type-1" evidence="8">
    <location>
        <begin position="95"/>
        <end position="302"/>
    </location>
</feature>
<comment type="subcellular location">
    <subcellularLocation>
        <location evidence="1 7">Cell membrane</location>
        <topology evidence="1 7">Multi-pass membrane protein</topology>
    </subcellularLocation>
</comment>
<dbReference type="Pfam" id="PF00528">
    <property type="entry name" value="BPD_transp_1"/>
    <property type="match status" value="1"/>
</dbReference>
<dbReference type="PANTHER" id="PTHR43163:SF6">
    <property type="entry name" value="DIPEPTIDE TRANSPORT SYSTEM PERMEASE PROTEIN DPPB-RELATED"/>
    <property type="match status" value="1"/>
</dbReference>
<evidence type="ECO:0000256" key="2">
    <source>
        <dbReference type="ARBA" id="ARBA00022448"/>
    </source>
</evidence>
<keyword evidence="2 7" id="KW-0813">Transport</keyword>
<sequence length="318" mass="33446">MTNLLLRRSGSAVLILVGVTIIVFLLVQLVPGDPARAVLGSGATEESVRQLRDELGLNEPLAMQYLAYLGQLLAGDLGTSVNLGQPVTEIILPRLGNTMILAMAALLISVVAGVGVGVLAARRPHGLFDRISTFLAVAGASLPVYWAALTAIAVFSLSLQWFPTGGMYNARNPGGPADLLIHLVLPASISALVPLAIIARLTRSALLETLSQDYIRVLRASGISEASILWRHALRNVLPPAVNIIGLQVGYLLGGVIFVEVVFQWPGLGQQLYTSITANDLPVIQAGVLFIALVFVAVNLLTDVAVASLDPRGKAASS</sequence>